<dbReference type="InterPro" id="IPR009927">
    <property type="entry name" value="DUF1464"/>
</dbReference>
<comment type="caution">
    <text evidence="1">The sequence shown here is derived from an EMBL/GenBank/DDBJ whole genome shotgun (WGS) entry which is preliminary data.</text>
</comment>
<proteinExistence type="predicted"/>
<dbReference type="AlphaFoldDB" id="A0A402BAJ5"/>
<protein>
    <submittedName>
        <fullName evidence="1">Uncharacterized protein</fullName>
    </submittedName>
</protein>
<gene>
    <name evidence="1" type="ORF">KDA_38580</name>
</gene>
<accession>A0A402BAJ5</accession>
<dbReference type="Pfam" id="PF07318">
    <property type="entry name" value="DUF1464"/>
    <property type="match status" value="1"/>
</dbReference>
<dbReference type="EMBL" id="BIFT01000001">
    <property type="protein sequence ID" value="GCE28374.1"/>
    <property type="molecule type" value="Genomic_DNA"/>
</dbReference>
<name>A0A402BAJ5_9CHLR</name>
<keyword evidence="2" id="KW-1185">Reference proteome</keyword>
<organism evidence="1 2">
    <name type="scientific">Dictyobacter alpinus</name>
    <dbReference type="NCBI Taxonomy" id="2014873"/>
    <lineage>
        <taxon>Bacteria</taxon>
        <taxon>Bacillati</taxon>
        <taxon>Chloroflexota</taxon>
        <taxon>Ktedonobacteria</taxon>
        <taxon>Ktedonobacterales</taxon>
        <taxon>Dictyobacteraceae</taxon>
        <taxon>Dictyobacter</taxon>
    </lineage>
</organism>
<evidence type="ECO:0000313" key="1">
    <source>
        <dbReference type="EMBL" id="GCE28374.1"/>
    </source>
</evidence>
<sequence>MAVSIGIEYATSAWRTCLVEDDMVLECRSFDEVTVLEHYLQQTCGCYPEMSIGLAAPYETRLSLVSRESLETSPLPAFLATLSSLSHRVFVLPSLRYLPTVPPYRLLMRPRLGLADMLCVVALLLYHMRRQDAGWSELNFCCLELRETSYRLTVLRNGQIVDGYGEWVALDGPADQMEQALLEQLTRDLAATLALHQLEDVVLLSRAAPERKERVLEYFEDRYQFFLFPHSETEPAGFEVARGAALLAHGLSWSGLTLEVAQRLFATTAHAYGLNQHGQG</sequence>
<dbReference type="Proteomes" id="UP000287171">
    <property type="component" value="Unassembled WGS sequence"/>
</dbReference>
<reference evidence="2" key="1">
    <citation type="submission" date="2018-12" db="EMBL/GenBank/DDBJ databases">
        <title>Tengunoibacter tsumagoiensis gen. nov., sp. nov., Dictyobacter kobayashii sp. nov., D. alpinus sp. nov., and D. joshuensis sp. nov. and description of Dictyobacteraceae fam. nov. within the order Ktedonobacterales isolated from Tengu-no-mugimeshi.</title>
        <authorList>
            <person name="Wang C.M."/>
            <person name="Zheng Y."/>
            <person name="Sakai Y."/>
            <person name="Toyoda A."/>
            <person name="Minakuchi Y."/>
            <person name="Abe K."/>
            <person name="Yokota A."/>
            <person name="Yabe S."/>
        </authorList>
    </citation>
    <scope>NUCLEOTIDE SEQUENCE [LARGE SCALE GENOMIC DNA]</scope>
    <source>
        <strain evidence="2">Uno16</strain>
    </source>
</reference>
<evidence type="ECO:0000313" key="2">
    <source>
        <dbReference type="Proteomes" id="UP000287171"/>
    </source>
</evidence>
<dbReference type="RefSeq" id="WP_161982243.1">
    <property type="nucleotide sequence ID" value="NZ_BIFT01000001.1"/>
</dbReference>